<dbReference type="InterPro" id="IPR024079">
    <property type="entry name" value="MetalloPept_cat_dom_sf"/>
</dbReference>
<dbReference type="PRINTS" id="PR00480">
    <property type="entry name" value="ASTACIN"/>
</dbReference>
<keyword evidence="1" id="KW-0479">Metal-binding</keyword>
<comment type="cofactor">
    <cofactor evidence="1">
        <name>Zn(2+)</name>
        <dbReference type="ChEBI" id="CHEBI:29105"/>
    </cofactor>
    <text evidence="1">Binds 1 zinc ion per subunit.</text>
</comment>
<dbReference type="EC" id="3.4.24.-" evidence="1"/>
<dbReference type="EMBL" id="MU001492">
    <property type="protein sequence ID" value="KAF2451613.1"/>
    <property type="molecule type" value="Genomic_DNA"/>
</dbReference>
<evidence type="ECO:0000256" key="1">
    <source>
        <dbReference type="RuleBase" id="RU361183"/>
    </source>
</evidence>
<reference evidence="3" key="1">
    <citation type="journal article" date="2020" name="Stud. Mycol.">
        <title>101 Dothideomycetes genomes: a test case for predicting lifestyles and emergence of pathogens.</title>
        <authorList>
            <person name="Haridas S."/>
            <person name="Albert R."/>
            <person name="Binder M."/>
            <person name="Bloem J."/>
            <person name="Labutti K."/>
            <person name="Salamov A."/>
            <person name="Andreopoulos B."/>
            <person name="Baker S."/>
            <person name="Barry K."/>
            <person name="Bills G."/>
            <person name="Bluhm B."/>
            <person name="Cannon C."/>
            <person name="Castanera R."/>
            <person name="Culley D."/>
            <person name="Daum C."/>
            <person name="Ezra D."/>
            <person name="Gonzalez J."/>
            <person name="Henrissat B."/>
            <person name="Kuo A."/>
            <person name="Liang C."/>
            <person name="Lipzen A."/>
            <person name="Lutzoni F."/>
            <person name="Magnuson J."/>
            <person name="Mondo S."/>
            <person name="Nolan M."/>
            <person name="Ohm R."/>
            <person name="Pangilinan J."/>
            <person name="Park H.-J."/>
            <person name="Ramirez L."/>
            <person name="Alfaro M."/>
            <person name="Sun H."/>
            <person name="Tritt A."/>
            <person name="Yoshinaga Y."/>
            <person name="Zwiers L.-H."/>
            <person name="Turgeon B."/>
            <person name="Goodwin S."/>
            <person name="Spatafora J."/>
            <person name="Crous P."/>
            <person name="Grigoriev I."/>
        </authorList>
    </citation>
    <scope>NUCLEOTIDE SEQUENCE</scope>
    <source>
        <strain evidence="3">CBS 690.94</strain>
    </source>
</reference>
<keyword evidence="1" id="KW-0482">Metalloprotease</keyword>
<organism evidence="3 4">
    <name type="scientific">Karstenula rhodostoma CBS 690.94</name>
    <dbReference type="NCBI Taxonomy" id="1392251"/>
    <lineage>
        <taxon>Eukaryota</taxon>
        <taxon>Fungi</taxon>
        <taxon>Dikarya</taxon>
        <taxon>Ascomycota</taxon>
        <taxon>Pezizomycotina</taxon>
        <taxon>Dothideomycetes</taxon>
        <taxon>Pleosporomycetidae</taxon>
        <taxon>Pleosporales</taxon>
        <taxon>Massarineae</taxon>
        <taxon>Didymosphaeriaceae</taxon>
        <taxon>Karstenula</taxon>
    </lineage>
</organism>
<evidence type="ECO:0000259" key="2">
    <source>
        <dbReference type="Pfam" id="PF01400"/>
    </source>
</evidence>
<evidence type="ECO:0000313" key="3">
    <source>
        <dbReference type="EMBL" id="KAF2451613.1"/>
    </source>
</evidence>
<gene>
    <name evidence="3" type="ORF">P171DRAFT_478650</name>
</gene>
<dbReference type="GO" id="GO:0046872">
    <property type="term" value="F:metal ion binding"/>
    <property type="evidence" value="ECO:0007669"/>
    <property type="project" value="UniProtKB-KW"/>
</dbReference>
<dbReference type="SUPFAM" id="SSF55486">
    <property type="entry name" value="Metalloproteases ('zincins'), catalytic domain"/>
    <property type="match status" value="1"/>
</dbReference>
<sequence length="364" mass="40721">MALLLIFFFAFVAAASFSDTRAPPFCGNPFPLTSENLDFFEGLANGSIDAAQGSSDLLNKQNYGGPRPWPRNSENKVVIQYCFQTPDVRDKIGQQFREFGIDEWMRALGGAASSATGHGLVFEETLDVNGRPFSCKYPDGSWNQKVDKNAVMIGWSYSKHFAGGATVGFVGFVSGDPPVPGIHGIIFGHTWINPTLVHELGHVLGMAHEHQRKDRDGSVAYRCHNVQGFYTKFEKFKASNPDAKWSDLCDDLINALLMDFAGKNFVRQFSLGDARSREGRFIIWEVADYGEPYDQQSIMHYHSDIHVADDLYCLRGPGLTDGCTLVNNLPGHEKEYIRRSHRPSAGDIKWVRKTYPWMDPPKNA</sequence>
<dbReference type="InterPro" id="IPR001506">
    <property type="entry name" value="Peptidase_M12A"/>
</dbReference>
<keyword evidence="1" id="KW-0862">Zinc</keyword>
<dbReference type="Pfam" id="PF01400">
    <property type="entry name" value="Astacin"/>
    <property type="match status" value="1"/>
</dbReference>
<dbReference type="AlphaFoldDB" id="A0A9P4UJE7"/>
<feature type="domain" description="Peptidase M12A" evidence="2">
    <location>
        <begin position="195"/>
        <end position="239"/>
    </location>
</feature>
<accession>A0A9P4UJE7</accession>
<dbReference type="OrthoDB" id="291007at2759"/>
<dbReference type="PANTHER" id="PTHR10127">
    <property type="entry name" value="DISCOIDIN, CUB, EGF, LAMININ , AND ZINC METALLOPROTEASE DOMAIN CONTAINING"/>
    <property type="match status" value="1"/>
</dbReference>
<keyword evidence="4" id="KW-1185">Reference proteome</keyword>
<dbReference type="Gene3D" id="3.40.390.10">
    <property type="entry name" value="Collagenase (Catalytic Domain)"/>
    <property type="match status" value="1"/>
</dbReference>
<protein>
    <recommendedName>
        <fullName evidence="1">Metalloendopeptidase</fullName>
        <ecNumber evidence="1">3.4.24.-</ecNumber>
    </recommendedName>
</protein>
<dbReference type="GO" id="GO:0006508">
    <property type="term" value="P:proteolysis"/>
    <property type="evidence" value="ECO:0007669"/>
    <property type="project" value="UniProtKB-KW"/>
</dbReference>
<name>A0A9P4UJE7_9PLEO</name>
<proteinExistence type="predicted"/>
<keyword evidence="1" id="KW-0378">Hydrolase</keyword>
<comment type="caution">
    <text evidence="3">The sequence shown here is derived from an EMBL/GenBank/DDBJ whole genome shotgun (WGS) entry which is preliminary data.</text>
</comment>
<dbReference type="PANTHER" id="PTHR10127:SF850">
    <property type="entry name" value="METALLOENDOPEPTIDASE"/>
    <property type="match status" value="1"/>
</dbReference>
<dbReference type="GO" id="GO:0004222">
    <property type="term" value="F:metalloendopeptidase activity"/>
    <property type="evidence" value="ECO:0007669"/>
    <property type="project" value="UniProtKB-UniRule"/>
</dbReference>
<evidence type="ECO:0000313" key="4">
    <source>
        <dbReference type="Proteomes" id="UP000799764"/>
    </source>
</evidence>
<dbReference type="Proteomes" id="UP000799764">
    <property type="component" value="Unassembled WGS sequence"/>
</dbReference>
<keyword evidence="1" id="KW-0645">Protease</keyword>